<gene>
    <name evidence="2" type="ORF">HMPREF0653_00008</name>
</gene>
<feature type="compositionally biased region" description="Basic residues" evidence="1">
    <location>
        <begin position="1"/>
        <end position="14"/>
    </location>
</feature>
<evidence type="ECO:0000313" key="2">
    <source>
        <dbReference type="EMBL" id="ERJ81287.1"/>
    </source>
</evidence>
<keyword evidence="3" id="KW-1185">Reference proteome</keyword>
<feature type="region of interest" description="Disordered" evidence="1">
    <location>
        <begin position="1"/>
        <end position="39"/>
    </location>
</feature>
<accession>A0ABP2YAZ4</accession>
<name>A0ABP2YAZ4_9BACT</name>
<dbReference type="EMBL" id="AWUY01000002">
    <property type="protein sequence ID" value="ERJ81287.1"/>
    <property type="molecule type" value="Genomic_DNA"/>
</dbReference>
<evidence type="ECO:0000256" key="1">
    <source>
        <dbReference type="SAM" id="MobiDB-lite"/>
    </source>
</evidence>
<organism evidence="2 3">
    <name type="scientific">Prevotella disiens JCM 6334 = ATCC 29426</name>
    <dbReference type="NCBI Taxonomy" id="1235811"/>
    <lineage>
        <taxon>Bacteria</taxon>
        <taxon>Pseudomonadati</taxon>
        <taxon>Bacteroidota</taxon>
        <taxon>Bacteroidia</taxon>
        <taxon>Bacteroidales</taxon>
        <taxon>Prevotellaceae</taxon>
        <taxon>Prevotella</taxon>
    </lineage>
</organism>
<proteinExistence type="predicted"/>
<evidence type="ECO:0000313" key="3">
    <source>
        <dbReference type="Proteomes" id="UP000016660"/>
    </source>
</evidence>
<protein>
    <submittedName>
        <fullName evidence="2">Uncharacterized protein</fullName>
    </submittedName>
</protein>
<comment type="caution">
    <text evidence="2">The sequence shown here is derived from an EMBL/GenBank/DDBJ whole genome shotgun (WGS) entry which is preliminary data.</text>
</comment>
<dbReference type="Proteomes" id="UP000016660">
    <property type="component" value="Unassembled WGS sequence"/>
</dbReference>
<sequence length="39" mass="4665">MRTQKGRSERKHRLFYFSGRQESRPRRYRGSPSPPEGGE</sequence>
<reference evidence="2 3" key="1">
    <citation type="submission" date="2013-06" db="EMBL/GenBank/DDBJ databases">
        <authorList>
            <person name="Weinstock G."/>
            <person name="Sodergren E."/>
            <person name="Lobos E.A."/>
            <person name="Fulton L."/>
            <person name="Fulton R."/>
            <person name="Courtney L."/>
            <person name="Fronick C."/>
            <person name="O'Laughlin M."/>
            <person name="Godfrey J."/>
            <person name="Wilson R.M."/>
            <person name="Miner T."/>
            <person name="Farmer C."/>
            <person name="Delehaunty K."/>
            <person name="Cordes M."/>
            <person name="Minx P."/>
            <person name="Tomlinson C."/>
            <person name="Chen J."/>
            <person name="Wollam A."/>
            <person name="Pepin K.H."/>
            <person name="Bhonagiri V."/>
            <person name="Zhang X."/>
            <person name="Warren W."/>
            <person name="Mitreva M."/>
            <person name="Mardis E.R."/>
            <person name="Wilson R.K."/>
        </authorList>
    </citation>
    <scope>NUCLEOTIDE SEQUENCE [LARGE SCALE GENOMIC DNA]</scope>
    <source>
        <strain evidence="2 3">ATCC 29426</strain>
    </source>
</reference>